<dbReference type="EMBL" id="CAJOBG010004786">
    <property type="protein sequence ID" value="CAF4126103.1"/>
    <property type="molecule type" value="Genomic_DNA"/>
</dbReference>
<feature type="compositionally biased region" description="Basic residues" evidence="1">
    <location>
        <begin position="849"/>
        <end position="872"/>
    </location>
</feature>
<gene>
    <name evidence="2" type="ORF">OVN521_LOCUS22251</name>
</gene>
<evidence type="ECO:0000256" key="1">
    <source>
        <dbReference type="SAM" id="MobiDB-lite"/>
    </source>
</evidence>
<comment type="caution">
    <text evidence="2">The sequence shown here is derived from an EMBL/GenBank/DDBJ whole genome shotgun (WGS) entry which is preliminary data.</text>
</comment>
<sequence>MPTRLNKNQEYLANSIWQRNLNDARNIHVNVDDLLDAQFSLLHDVLKNFEISNGTDPAGLLLSLFTCVGHLAGNSEVTITNHNTNLNIFVLLIGPSGSGKSKIISPIKKSIITAMQVLGLSKDDSGILDDFTSASLSAKLAKSNVFIITDEAEKPLLELGFYSPLSEASAGDRISSCKFFGTIPTSKDTMTYHLDIVSHLSFVGATTGRLWPRLVNYYTQGYQSDGMSERFVHYAMPKRNDSKLNYSHTLEYDDANDDNNDEEEDISDNEYKNESTNKVDQHLPSLSQIFIVSSLIGKRIFHLSRTGTKKFYNKVRQYQELSQIDKPDDINYGSRMGKSAEILCKFAAIAELINITLDILKILRGQNQLEHNDTSLTFIRNITYIIENKYPSTNMILEIKSPSCRLTGQLLCSHLLKMLFAFYNVNPVQCNLETNMNPTTSIQSTINNIQQRIIQMPQLIFLKRDLTGPMGLLRHFPTDLVNSVLTELVNCELIRQGPFITTSRRATIFIRSYPSDPVLNDSLKRNTIDQILNDINIDLTTYMHLLCNSIIKDKQILTNTAKQILMLPEHKFLCEKLKEKYPERHLENNITINSNDNLNNPENNFVNNQITTDQPTNNQKILLISSKETSHHHVLYQNSNLFNQLPLQSQSTLQIDQDSHDISTSHNADTISIIFEPSKENTIIEQIDTLPTVVNAFDQKQEITSVLLSAHLFNTNTSSIPNEASSSTQQFHMIDKSNDKSLNPKENLNDNDQILIDNDQNNINSTYSREIHNLTSNVEVRNITSPITNILLPTSLMLGIVDQILSNNSNKSMSITSTQPQINHTTDLNNSLPTSSNIQDSTIFEFNKPKPKKPKRMLKRKNTHKRKTKKKQ</sequence>
<evidence type="ECO:0000313" key="3">
    <source>
        <dbReference type="Proteomes" id="UP000663866"/>
    </source>
</evidence>
<dbReference type="AlphaFoldDB" id="A0A819WR73"/>
<dbReference type="Proteomes" id="UP000663866">
    <property type="component" value="Unassembled WGS sequence"/>
</dbReference>
<feature type="compositionally biased region" description="Acidic residues" evidence="1">
    <location>
        <begin position="252"/>
        <end position="268"/>
    </location>
</feature>
<keyword evidence="3" id="KW-1185">Reference proteome</keyword>
<feature type="region of interest" description="Disordered" evidence="1">
    <location>
        <begin position="252"/>
        <end position="277"/>
    </location>
</feature>
<accession>A0A819WR73</accession>
<protein>
    <submittedName>
        <fullName evidence="2">Uncharacterized protein</fullName>
    </submittedName>
</protein>
<reference evidence="2" key="1">
    <citation type="submission" date="2021-02" db="EMBL/GenBank/DDBJ databases">
        <authorList>
            <person name="Nowell W R."/>
        </authorList>
    </citation>
    <scope>NUCLEOTIDE SEQUENCE</scope>
</reference>
<feature type="compositionally biased region" description="Polar residues" evidence="1">
    <location>
        <begin position="812"/>
        <end position="844"/>
    </location>
</feature>
<feature type="region of interest" description="Disordered" evidence="1">
    <location>
        <begin position="812"/>
        <end position="872"/>
    </location>
</feature>
<organism evidence="2 3">
    <name type="scientific">Rotaria magnacalcarata</name>
    <dbReference type="NCBI Taxonomy" id="392030"/>
    <lineage>
        <taxon>Eukaryota</taxon>
        <taxon>Metazoa</taxon>
        <taxon>Spiralia</taxon>
        <taxon>Gnathifera</taxon>
        <taxon>Rotifera</taxon>
        <taxon>Eurotatoria</taxon>
        <taxon>Bdelloidea</taxon>
        <taxon>Philodinida</taxon>
        <taxon>Philodinidae</taxon>
        <taxon>Rotaria</taxon>
    </lineage>
</organism>
<evidence type="ECO:0000313" key="2">
    <source>
        <dbReference type="EMBL" id="CAF4126103.1"/>
    </source>
</evidence>
<name>A0A819WR73_9BILA</name>
<proteinExistence type="predicted"/>